<dbReference type="Pfam" id="PF00691">
    <property type="entry name" value="OmpA"/>
    <property type="match status" value="1"/>
</dbReference>
<proteinExistence type="predicted"/>
<feature type="coiled-coil region" evidence="2">
    <location>
        <begin position="50"/>
        <end position="126"/>
    </location>
</feature>
<dbReference type="Gene3D" id="3.30.1330.60">
    <property type="entry name" value="OmpA-like domain"/>
    <property type="match status" value="1"/>
</dbReference>
<dbReference type="OrthoDB" id="9805566at2"/>
<dbReference type="Proteomes" id="UP000199568">
    <property type="component" value="Unassembled WGS sequence"/>
</dbReference>
<evidence type="ECO:0000313" key="5">
    <source>
        <dbReference type="EMBL" id="SES99758.1"/>
    </source>
</evidence>
<gene>
    <name evidence="5" type="ORF">SAMN05660297_01142</name>
</gene>
<dbReference type="STRING" id="426128.SAMN05660297_01142"/>
<reference evidence="5 6" key="1">
    <citation type="submission" date="2016-10" db="EMBL/GenBank/DDBJ databases">
        <authorList>
            <person name="de Groot N.N."/>
        </authorList>
    </citation>
    <scope>NUCLEOTIDE SEQUENCE [LARGE SCALE GENOMIC DNA]</scope>
    <source>
        <strain evidence="5 6">DSM 18979</strain>
    </source>
</reference>
<dbReference type="InterPro" id="IPR050330">
    <property type="entry name" value="Bact_OuterMem_StrucFunc"/>
</dbReference>
<accession>A0A1I0AZ73</accession>
<evidence type="ECO:0000256" key="2">
    <source>
        <dbReference type="SAM" id="Coils"/>
    </source>
</evidence>
<evidence type="ECO:0000256" key="1">
    <source>
        <dbReference type="PROSITE-ProRule" id="PRU00473"/>
    </source>
</evidence>
<dbReference type="AlphaFoldDB" id="A0A1I0AZ73"/>
<dbReference type="InterPro" id="IPR006665">
    <property type="entry name" value="OmpA-like"/>
</dbReference>
<dbReference type="EMBL" id="FOHU01000003">
    <property type="protein sequence ID" value="SES99758.1"/>
    <property type="molecule type" value="Genomic_DNA"/>
</dbReference>
<dbReference type="PROSITE" id="PS51123">
    <property type="entry name" value="OMPA_2"/>
    <property type="match status" value="1"/>
</dbReference>
<dbReference type="PANTHER" id="PTHR30329:SF21">
    <property type="entry name" value="LIPOPROTEIN YIAD-RELATED"/>
    <property type="match status" value="1"/>
</dbReference>
<organism evidence="5 6">
    <name type="scientific">Natronincola peptidivorans</name>
    <dbReference type="NCBI Taxonomy" id="426128"/>
    <lineage>
        <taxon>Bacteria</taxon>
        <taxon>Bacillati</taxon>
        <taxon>Bacillota</taxon>
        <taxon>Clostridia</taxon>
        <taxon>Peptostreptococcales</taxon>
        <taxon>Natronincolaceae</taxon>
        <taxon>Natronincola</taxon>
    </lineage>
</organism>
<keyword evidence="3" id="KW-0812">Transmembrane</keyword>
<keyword evidence="3" id="KW-1133">Transmembrane helix</keyword>
<evidence type="ECO:0000313" key="6">
    <source>
        <dbReference type="Proteomes" id="UP000199568"/>
    </source>
</evidence>
<feature type="transmembrane region" description="Helical" evidence="3">
    <location>
        <begin position="21"/>
        <end position="41"/>
    </location>
</feature>
<dbReference type="GO" id="GO:0016020">
    <property type="term" value="C:membrane"/>
    <property type="evidence" value="ECO:0007669"/>
    <property type="project" value="UniProtKB-UniRule"/>
</dbReference>
<dbReference type="SUPFAM" id="SSF103088">
    <property type="entry name" value="OmpA-like"/>
    <property type="match status" value="1"/>
</dbReference>
<evidence type="ECO:0000256" key="3">
    <source>
        <dbReference type="SAM" id="Phobius"/>
    </source>
</evidence>
<name>A0A1I0AZ73_9FIRM</name>
<dbReference type="RefSeq" id="WP_090440609.1">
    <property type="nucleotide sequence ID" value="NZ_FOHU01000003.1"/>
</dbReference>
<dbReference type="InterPro" id="IPR036737">
    <property type="entry name" value="OmpA-like_sf"/>
</dbReference>
<keyword evidence="2" id="KW-0175">Coiled coil</keyword>
<sequence length="312" mass="35483">MRFRKRNFKRSSGEQNFWPSFTDMISTISLILFVLMLLAYIQNIISGKNLEFAKKELMDTQLQLESSKAEISQADQHLRLMRDQLEEIRAEVEDGQIALTLSEEQIEEQRQIIAESNRELGEVRAKLKGIAVLRLDVLEKVKTSIEEELGTTNRSGQELVSIADNGNIVINEGLVFEFNSYAIKSEGRELLTKLSEAFENVLDDPAVRENIDAISIQGHTDDVGTGAYNRELSSKRATTVVNYLMSSNPSIERKYASYFVASAYSKYRPIVSGTSERARAQNRRIEISLILKDSHVQDIIEEYIQEPRAIIQ</sequence>
<evidence type="ECO:0000259" key="4">
    <source>
        <dbReference type="PROSITE" id="PS51123"/>
    </source>
</evidence>
<dbReference type="PANTHER" id="PTHR30329">
    <property type="entry name" value="STATOR ELEMENT OF FLAGELLAR MOTOR COMPLEX"/>
    <property type="match status" value="1"/>
</dbReference>
<feature type="domain" description="OmpA-like" evidence="4">
    <location>
        <begin position="163"/>
        <end position="293"/>
    </location>
</feature>
<keyword evidence="1 3" id="KW-0472">Membrane</keyword>
<protein>
    <submittedName>
        <fullName evidence="5">Chemotaxis protein MotB</fullName>
    </submittedName>
</protein>
<dbReference type="CDD" id="cd07185">
    <property type="entry name" value="OmpA_C-like"/>
    <property type="match status" value="1"/>
</dbReference>
<keyword evidence="6" id="KW-1185">Reference proteome</keyword>